<accession>A0A7C3LUN6</accession>
<keyword evidence="2" id="KW-0472">Membrane</keyword>
<dbReference type="SUPFAM" id="SSF55073">
    <property type="entry name" value="Nucleotide cyclase"/>
    <property type="match status" value="1"/>
</dbReference>
<evidence type="ECO:0000256" key="1">
    <source>
        <dbReference type="SAM" id="MobiDB-lite"/>
    </source>
</evidence>
<dbReference type="Pfam" id="PF00990">
    <property type="entry name" value="GGDEF"/>
    <property type="match status" value="1"/>
</dbReference>
<comment type="caution">
    <text evidence="4">The sequence shown here is derived from an EMBL/GenBank/DDBJ whole genome shotgun (WGS) entry which is preliminary data.</text>
</comment>
<dbReference type="CDD" id="cd01949">
    <property type="entry name" value="GGDEF"/>
    <property type="match status" value="1"/>
</dbReference>
<dbReference type="PANTHER" id="PTHR46663">
    <property type="entry name" value="DIGUANYLATE CYCLASE DGCT-RELATED"/>
    <property type="match status" value="1"/>
</dbReference>
<dbReference type="InterPro" id="IPR000160">
    <property type="entry name" value="GGDEF_dom"/>
</dbReference>
<name>A0A7C3LUN6_9BACT</name>
<sequence length="449" mass="49980">MVPEVIGSLSTRWGRVFFPWMWSGKKLATLLFLLSSLVVLSYGGALLEVFSYLQNLREIHSYSRVVHGIDRITADVRRIQSGRSGYLLSGRSAYLVAYTSGIESLFRDTEDLKILLMRTGSVFGRAELDMLTSQNGEVLLPMARTLEHRGLMETRAHFLKVDHAIRLPDTNRTLQDLRFRYRQIALIREQNARKHLLRTSGFFGLSFVLFSAFLGLTATRITKDISSVNRLVSHLYHDARHDLLTGLPNRACVMDALDRCLEDPSVRERGLALLYIDLDGFKGVNDRWGHDKGDLALQCVAQRFLGVLREGDILARLGGDEFLLFLQGCRDPAIPMRVAFRLVRALSEPLEIAPERVYLGASIGIALCPDDGVSSETLLKKADEAMYRSKSAGGNCFHFAGQEENGVGDAAFRPGLPVRMKGRTALSEDPPSGEEAGNLPEPEDPRSTG</sequence>
<reference evidence="4" key="1">
    <citation type="journal article" date="2020" name="mSystems">
        <title>Genome- and Community-Level Interaction Insights into Carbon Utilization and Element Cycling Functions of Hydrothermarchaeota in Hydrothermal Sediment.</title>
        <authorList>
            <person name="Zhou Z."/>
            <person name="Liu Y."/>
            <person name="Xu W."/>
            <person name="Pan J."/>
            <person name="Luo Z.H."/>
            <person name="Li M."/>
        </authorList>
    </citation>
    <scope>NUCLEOTIDE SEQUENCE [LARGE SCALE GENOMIC DNA]</scope>
    <source>
        <strain evidence="4">SpSt-902</strain>
    </source>
</reference>
<dbReference type="EMBL" id="DTMM01000189">
    <property type="protein sequence ID" value="HFT94047.1"/>
    <property type="molecule type" value="Genomic_DNA"/>
</dbReference>
<evidence type="ECO:0000259" key="3">
    <source>
        <dbReference type="PROSITE" id="PS50887"/>
    </source>
</evidence>
<dbReference type="InterPro" id="IPR043128">
    <property type="entry name" value="Rev_trsase/Diguanyl_cyclase"/>
</dbReference>
<feature type="domain" description="GGDEF" evidence="3">
    <location>
        <begin position="269"/>
        <end position="402"/>
    </location>
</feature>
<feature type="region of interest" description="Disordered" evidence="1">
    <location>
        <begin position="418"/>
        <end position="449"/>
    </location>
</feature>
<dbReference type="InterPro" id="IPR029787">
    <property type="entry name" value="Nucleotide_cyclase"/>
</dbReference>
<dbReference type="InterPro" id="IPR052163">
    <property type="entry name" value="DGC-Regulatory_Protein"/>
</dbReference>
<feature type="transmembrane region" description="Helical" evidence="2">
    <location>
        <begin position="27"/>
        <end position="53"/>
    </location>
</feature>
<evidence type="ECO:0000256" key="2">
    <source>
        <dbReference type="SAM" id="Phobius"/>
    </source>
</evidence>
<gene>
    <name evidence="4" type="ORF">ENX03_08985</name>
</gene>
<proteinExistence type="predicted"/>
<evidence type="ECO:0000313" key="4">
    <source>
        <dbReference type="EMBL" id="HFT94047.1"/>
    </source>
</evidence>
<dbReference type="PANTHER" id="PTHR46663:SF2">
    <property type="entry name" value="GGDEF DOMAIN-CONTAINING PROTEIN"/>
    <property type="match status" value="1"/>
</dbReference>
<feature type="transmembrane region" description="Helical" evidence="2">
    <location>
        <begin position="196"/>
        <end position="216"/>
    </location>
</feature>
<keyword evidence="2" id="KW-0812">Transmembrane</keyword>
<organism evidence="4">
    <name type="scientific">Leptospirillum ferriphilum</name>
    <dbReference type="NCBI Taxonomy" id="178606"/>
    <lineage>
        <taxon>Bacteria</taxon>
        <taxon>Pseudomonadati</taxon>
        <taxon>Nitrospirota</taxon>
        <taxon>Nitrospiria</taxon>
        <taxon>Nitrospirales</taxon>
        <taxon>Nitrospiraceae</taxon>
        <taxon>Leptospirillum</taxon>
    </lineage>
</organism>
<dbReference type="Gene3D" id="3.30.70.270">
    <property type="match status" value="1"/>
</dbReference>
<dbReference type="NCBIfam" id="TIGR00254">
    <property type="entry name" value="GGDEF"/>
    <property type="match status" value="1"/>
</dbReference>
<dbReference type="PROSITE" id="PS50887">
    <property type="entry name" value="GGDEF"/>
    <property type="match status" value="1"/>
</dbReference>
<protein>
    <submittedName>
        <fullName evidence="4">Diguanylate cyclase</fullName>
    </submittedName>
</protein>
<dbReference type="SMART" id="SM00267">
    <property type="entry name" value="GGDEF"/>
    <property type="match status" value="1"/>
</dbReference>
<keyword evidence="2" id="KW-1133">Transmembrane helix</keyword>
<dbReference type="AlphaFoldDB" id="A0A7C3LUN6"/>